<dbReference type="InterPro" id="IPR013196">
    <property type="entry name" value="HTH_11"/>
</dbReference>
<feature type="domain" description="CBS" evidence="3">
    <location>
        <begin position="143"/>
        <end position="210"/>
    </location>
</feature>
<dbReference type="Gene3D" id="1.10.10.10">
    <property type="entry name" value="Winged helix-like DNA-binding domain superfamily/Winged helix DNA-binding domain"/>
    <property type="match status" value="1"/>
</dbReference>
<dbReference type="RefSeq" id="WP_100667266.1">
    <property type="nucleotide sequence ID" value="NZ_CP024955.1"/>
</dbReference>
<dbReference type="SUPFAM" id="SSF54631">
    <property type="entry name" value="CBS-domain pair"/>
    <property type="match status" value="1"/>
</dbReference>
<evidence type="ECO:0000313" key="6">
    <source>
        <dbReference type="Proteomes" id="UP000231932"/>
    </source>
</evidence>
<dbReference type="KEGG" id="kyr:CVV65_05320"/>
<dbReference type="Pfam" id="PF08279">
    <property type="entry name" value="HTH_11"/>
    <property type="match status" value="1"/>
</dbReference>
<dbReference type="Proteomes" id="UP000502196">
    <property type="component" value="Chromosome"/>
</dbReference>
<dbReference type="InterPro" id="IPR036390">
    <property type="entry name" value="WH_DNA-bd_sf"/>
</dbReference>
<dbReference type="Gene3D" id="3.10.580.10">
    <property type="entry name" value="CBS-domain"/>
    <property type="match status" value="1"/>
</dbReference>
<dbReference type="EMBL" id="CP024955">
    <property type="protein sequence ID" value="ATY84446.1"/>
    <property type="molecule type" value="Genomic_DNA"/>
</dbReference>
<dbReference type="SUPFAM" id="SSF46785">
    <property type="entry name" value="Winged helix' DNA-binding domain"/>
    <property type="match status" value="1"/>
</dbReference>
<reference evidence="5 7" key="3">
    <citation type="submission" date="2020-04" db="EMBL/GenBank/DDBJ databases">
        <authorList>
            <person name="Hogendoorn C."/>
        </authorList>
    </citation>
    <scope>NUCLEOTIDE SEQUENCE [LARGE SCALE GENOMIC DNA]</scope>
    <source>
        <strain evidence="5">COOX1</strain>
    </source>
</reference>
<dbReference type="OrthoDB" id="9793615at2"/>
<dbReference type="InterPro" id="IPR051257">
    <property type="entry name" value="Diverse_CBS-Domain"/>
</dbReference>
<dbReference type="PANTHER" id="PTHR43080">
    <property type="entry name" value="CBS DOMAIN-CONTAINING PROTEIN CBSX3, MITOCHONDRIAL"/>
    <property type="match status" value="1"/>
</dbReference>
<evidence type="ECO:0000313" key="4">
    <source>
        <dbReference type="EMBL" id="ATY84446.1"/>
    </source>
</evidence>
<feature type="domain" description="CBS" evidence="3">
    <location>
        <begin position="78"/>
        <end position="134"/>
    </location>
</feature>
<dbReference type="InterPro" id="IPR046342">
    <property type="entry name" value="CBS_dom_sf"/>
</dbReference>
<reference evidence="4" key="2">
    <citation type="journal article" date="2018" name="Genome Announc.">
        <title>Complete Genome Sequence of Kyrpidia sp. Strain EA-1, a Thermophilic Knallgas Bacterium, Isolated from the Azores.</title>
        <authorList>
            <person name="Reiner J.E."/>
            <person name="Lapp C.J."/>
            <person name="Bunk B."/>
            <person name="Sproer C."/>
            <person name="Overmann J."/>
            <person name="Gescher J."/>
        </authorList>
    </citation>
    <scope>NUCLEOTIDE SEQUENCE</scope>
    <source>
        <strain evidence="4">EA-1</strain>
    </source>
</reference>
<dbReference type="InterPro" id="IPR036388">
    <property type="entry name" value="WH-like_DNA-bd_sf"/>
</dbReference>
<dbReference type="PROSITE" id="PS51371">
    <property type="entry name" value="CBS"/>
    <property type="match status" value="2"/>
</dbReference>
<dbReference type="SMART" id="SM00116">
    <property type="entry name" value="CBS"/>
    <property type="match status" value="2"/>
</dbReference>
<keyword evidence="6" id="KW-1185">Reference proteome</keyword>
<accession>A0A2K8N549</accession>
<dbReference type="CDD" id="cd04617">
    <property type="entry name" value="CBS_pair_CcpN"/>
    <property type="match status" value="1"/>
</dbReference>
<dbReference type="InterPro" id="IPR016842">
    <property type="entry name" value="UCP026546_HTH-CBS"/>
</dbReference>
<evidence type="ECO:0000313" key="7">
    <source>
        <dbReference type="Proteomes" id="UP000502196"/>
    </source>
</evidence>
<evidence type="ECO:0000313" key="5">
    <source>
        <dbReference type="EMBL" id="CAB3392137.1"/>
    </source>
</evidence>
<evidence type="ECO:0000259" key="3">
    <source>
        <dbReference type="PROSITE" id="PS51371"/>
    </source>
</evidence>
<organism evidence="4 6">
    <name type="scientific">Kyrpidia spormannii</name>
    <dbReference type="NCBI Taxonomy" id="2055160"/>
    <lineage>
        <taxon>Bacteria</taxon>
        <taxon>Bacillati</taxon>
        <taxon>Bacillota</taxon>
        <taxon>Bacilli</taxon>
        <taxon>Bacillales</taxon>
        <taxon>Alicyclobacillaceae</taxon>
        <taxon>Kyrpidia</taxon>
    </lineage>
</organism>
<dbReference type="Pfam" id="PF00571">
    <property type="entry name" value="CBS"/>
    <property type="match status" value="2"/>
</dbReference>
<evidence type="ECO:0000256" key="2">
    <source>
        <dbReference type="PROSITE-ProRule" id="PRU00703"/>
    </source>
</evidence>
<keyword evidence="1 2" id="KW-0129">CBS domain</keyword>
<dbReference type="EMBL" id="LR792683">
    <property type="protein sequence ID" value="CAB3392137.1"/>
    <property type="molecule type" value="Genomic_DNA"/>
</dbReference>
<dbReference type="PANTHER" id="PTHR43080:SF2">
    <property type="entry name" value="CBS DOMAIN-CONTAINING PROTEIN"/>
    <property type="match status" value="1"/>
</dbReference>
<dbReference type="AlphaFoldDB" id="A0A2K8N549"/>
<reference evidence="6" key="1">
    <citation type="submission" date="2017-11" db="EMBL/GenBank/DDBJ databases">
        <title>Complete Genome Sequence of Kyrpidia sp. Strain EA-1, a thermophilic, hydrogen-oxidizing Bacterium, isolated from the Azores.</title>
        <authorList>
            <person name="Reiner J.E."/>
            <person name="Lapp C.J."/>
            <person name="Bunk B."/>
            <person name="Gescher J."/>
        </authorList>
    </citation>
    <scope>NUCLEOTIDE SEQUENCE [LARGE SCALE GENOMIC DNA]</scope>
    <source>
        <strain evidence="6">EA-1</strain>
    </source>
</reference>
<protein>
    <submittedName>
        <fullName evidence="5">Negative regulator of gluconeogenesis</fullName>
    </submittedName>
    <submittedName>
        <fullName evidence="4">Transcriptional regulator</fullName>
    </submittedName>
</protein>
<dbReference type="PIRSF" id="PIRSF026546">
    <property type="entry name" value="UCP026546_CBS_YqzB"/>
    <property type="match status" value="1"/>
</dbReference>
<proteinExistence type="predicted"/>
<dbReference type="InterPro" id="IPR000644">
    <property type="entry name" value="CBS_dom"/>
</dbReference>
<dbReference type="Proteomes" id="UP000231932">
    <property type="component" value="Chromosome"/>
</dbReference>
<gene>
    <name evidence="5" type="primary">ccpN</name>
    <name evidence="5" type="ORF">COOX1_1260</name>
    <name evidence="4" type="ORF">CVV65_05320</name>
</gene>
<sequence>MTKRQEQILEIVRREGPITGERIAERLHLTRATLRPDLTVLTMAGFLDARPRVGYFYVGKPMGEVIADQLRNMKVKDYKSVPVVVSEATSVYDAIVTMFLEDVGTLFVVRDQAVLAGVVSRKDLLKVAIGAQDVREVPVGLAMTRMPNIIVVTPEENVYEAARKLIDYQIDALPVVRVMDAHSKQLEVVGRFTKTTIARIFVELGSGRDI</sequence>
<evidence type="ECO:0000256" key="1">
    <source>
        <dbReference type="ARBA" id="ARBA00023122"/>
    </source>
</evidence>
<name>A0A2K8N549_9BACL</name>